<organism evidence="1 2">
    <name type="scientific">Irpex rosettiformis</name>
    <dbReference type="NCBI Taxonomy" id="378272"/>
    <lineage>
        <taxon>Eukaryota</taxon>
        <taxon>Fungi</taxon>
        <taxon>Dikarya</taxon>
        <taxon>Basidiomycota</taxon>
        <taxon>Agaricomycotina</taxon>
        <taxon>Agaricomycetes</taxon>
        <taxon>Polyporales</taxon>
        <taxon>Irpicaceae</taxon>
        <taxon>Irpex</taxon>
    </lineage>
</organism>
<name>A0ACB8UGI6_9APHY</name>
<proteinExistence type="predicted"/>
<keyword evidence="2" id="KW-1185">Reference proteome</keyword>
<gene>
    <name evidence="1" type="ORF">BDY19DRAFT_1045526</name>
</gene>
<evidence type="ECO:0000313" key="2">
    <source>
        <dbReference type="Proteomes" id="UP001055072"/>
    </source>
</evidence>
<reference evidence="1" key="1">
    <citation type="journal article" date="2021" name="Environ. Microbiol.">
        <title>Gene family expansions and transcriptome signatures uncover fungal adaptations to wood decay.</title>
        <authorList>
            <person name="Hage H."/>
            <person name="Miyauchi S."/>
            <person name="Viragh M."/>
            <person name="Drula E."/>
            <person name="Min B."/>
            <person name="Chaduli D."/>
            <person name="Navarro D."/>
            <person name="Favel A."/>
            <person name="Norest M."/>
            <person name="Lesage-Meessen L."/>
            <person name="Balint B."/>
            <person name="Merenyi Z."/>
            <person name="de Eugenio L."/>
            <person name="Morin E."/>
            <person name="Martinez A.T."/>
            <person name="Baldrian P."/>
            <person name="Stursova M."/>
            <person name="Martinez M.J."/>
            <person name="Novotny C."/>
            <person name="Magnuson J.K."/>
            <person name="Spatafora J.W."/>
            <person name="Maurice S."/>
            <person name="Pangilinan J."/>
            <person name="Andreopoulos W."/>
            <person name="LaButti K."/>
            <person name="Hundley H."/>
            <person name="Na H."/>
            <person name="Kuo A."/>
            <person name="Barry K."/>
            <person name="Lipzen A."/>
            <person name="Henrissat B."/>
            <person name="Riley R."/>
            <person name="Ahrendt S."/>
            <person name="Nagy L.G."/>
            <person name="Grigoriev I.V."/>
            <person name="Martin F."/>
            <person name="Rosso M.N."/>
        </authorList>
    </citation>
    <scope>NUCLEOTIDE SEQUENCE</scope>
    <source>
        <strain evidence="1">CBS 384.51</strain>
    </source>
</reference>
<comment type="caution">
    <text evidence="1">The sequence shown here is derived from an EMBL/GenBank/DDBJ whole genome shotgun (WGS) entry which is preliminary data.</text>
</comment>
<protein>
    <submittedName>
        <fullName evidence="1">Uncharacterized protein</fullName>
    </submittedName>
</protein>
<accession>A0ACB8UGI6</accession>
<dbReference type="Proteomes" id="UP001055072">
    <property type="component" value="Unassembled WGS sequence"/>
</dbReference>
<evidence type="ECO:0000313" key="1">
    <source>
        <dbReference type="EMBL" id="KAI0093281.1"/>
    </source>
</evidence>
<sequence>MLVKLLAMREENNVPIFSFQRLAGNPKWAGARMRGSKAGLALLRTTSARKGKFRAGLYASERREYSFSRNDQHLQFFIFNAYTNLTMAALPDYADRLSQLANTISSTAQSSNRAKSGPFTRAVLETPLGDLIRDVDSSEIGLFTLVSPGSSAAHSVTPTEDLTASGHAPQKAEMTRVALPIATPLRKPPPAIRRKDGGQRITEHDPEVYLNAAIKYLDRYQSIRPMPRFVEKAEALVDQVEAVRESIGRLNEKLEQLSDLSPEVVESPEARIKAEERRIAEFQAKIAQLKKQKETLLTKKRTGSRFGTRMTSQSRSKPPEPAPALPTIQPDAQEEDFWNTPGVPARTLHFTGDLLTDEQIDVSDMEPSMSSPLVHPPTFPRLARESRAMQFTVRESLAPVDISQGANQSPNDSAAGNESVSGDNEEGREEDEDVTVILKKNRSPRNDADDQQASSLEPESVSMVINSDETGESKTKMRFKITTELENIVTKIWSCMGDMIMPGNTFDKPPRAKETIAHLQALSAQNPSTDSPSVSSLSSLSTAQPGGGPPTAQQIHTARILLALLSAPPSYSMPLNALKEILNNGTAIGAGTRPIYACVAKRLLKIERGGGEQVVRFDL</sequence>
<dbReference type="EMBL" id="MU274902">
    <property type="protein sequence ID" value="KAI0093281.1"/>
    <property type="molecule type" value="Genomic_DNA"/>
</dbReference>